<dbReference type="Gene3D" id="3.30.300.30">
    <property type="match status" value="2"/>
</dbReference>
<reference evidence="8 9" key="1">
    <citation type="submission" date="2018-03" db="EMBL/GenBank/DDBJ databases">
        <title>Genomic Encyclopedia of Archaeal and Bacterial Type Strains, Phase II (KMG-II): from individual species to whole genera.</title>
        <authorList>
            <person name="Goeker M."/>
        </authorList>
    </citation>
    <scope>NUCLEOTIDE SEQUENCE [LARGE SCALE GENOMIC DNA]</scope>
    <source>
        <strain evidence="8 9">DSM 44720</strain>
    </source>
</reference>
<feature type="domain" description="Carrier" evidence="7">
    <location>
        <begin position="551"/>
        <end position="627"/>
    </location>
</feature>
<dbReference type="OrthoDB" id="3671040at2"/>
<dbReference type="SUPFAM" id="SSF52777">
    <property type="entry name" value="CoA-dependent acyltransferases"/>
    <property type="match status" value="4"/>
</dbReference>
<evidence type="ECO:0000256" key="3">
    <source>
        <dbReference type="ARBA" id="ARBA00022450"/>
    </source>
</evidence>
<evidence type="ECO:0000256" key="2">
    <source>
        <dbReference type="ARBA" id="ARBA00006432"/>
    </source>
</evidence>
<dbReference type="Pfam" id="PF00668">
    <property type="entry name" value="Condensation"/>
    <property type="match status" value="2"/>
</dbReference>
<proteinExistence type="inferred from homology"/>
<dbReference type="Gene3D" id="3.30.559.10">
    <property type="entry name" value="Chloramphenicol acetyltransferase-like domain"/>
    <property type="match status" value="2"/>
</dbReference>
<evidence type="ECO:0000256" key="6">
    <source>
        <dbReference type="ARBA" id="ARBA00023098"/>
    </source>
</evidence>
<dbReference type="InterPro" id="IPR010071">
    <property type="entry name" value="AA_adenyl_dom"/>
</dbReference>
<dbReference type="Pfam" id="PF13193">
    <property type="entry name" value="AMP-binding_C"/>
    <property type="match status" value="1"/>
</dbReference>
<dbReference type="Gene3D" id="3.30.559.30">
    <property type="entry name" value="Nonribosomal peptide synthetase, condensation domain"/>
    <property type="match status" value="2"/>
</dbReference>
<dbReference type="CDD" id="cd05930">
    <property type="entry name" value="A_NRPS"/>
    <property type="match status" value="1"/>
</dbReference>
<evidence type="ECO:0000256" key="5">
    <source>
        <dbReference type="ARBA" id="ARBA00022832"/>
    </source>
</evidence>
<dbReference type="GO" id="GO:0044550">
    <property type="term" value="P:secondary metabolite biosynthetic process"/>
    <property type="evidence" value="ECO:0007669"/>
    <property type="project" value="TreeGrafter"/>
</dbReference>
<dbReference type="Gene3D" id="1.10.1200.10">
    <property type="entry name" value="ACP-like"/>
    <property type="match status" value="2"/>
</dbReference>
<dbReference type="Gene3D" id="3.40.50.12780">
    <property type="entry name" value="N-terminal domain of ligase-like"/>
    <property type="match status" value="2"/>
</dbReference>
<dbReference type="SUPFAM" id="SSF47336">
    <property type="entry name" value="ACP-like"/>
    <property type="match status" value="2"/>
</dbReference>
<dbReference type="GO" id="GO:0008610">
    <property type="term" value="P:lipid biosynthetic process"/>
    <property type="evidence" value="ECO:0007669"/>
    <property type="project" value="InterPro"/>
</dbReference>
<keyword evidence="6" id="KW-0443">Lipid metabolism</keyword>
<dbReference type="GO" id="GO:0031177">
    <property type="term" value="F:phosphopantetheine binding"/>
    <property type="evidence" value="ECO:0007669"/>
    <property type="project" value="InterPro"/>
</dbReference>
<dbReference type="Pfam" id="PF00501">
    <property type="entry name" value="AMP-binding"/>
    <property type="match status" value="2"/>
</dbReference>
<dbReference type="InterPro" id="IPR045851">
    <property type="entry name" value="AMP-bd_C_sf"/>
</dbReference>
<dbReference type="CDD" id="cd05931">
    <property type="entry name" value="FAAL"/>
    <property type="match status" value="1"/>
</dbReference>
<organism evidence="8 9">
    <name type="scientific">Umezawaea tangerina</name>
    <dbReference type="NCBI Taxonomy" id="84725"/>
    <lineage>
        <taxon>Bacteria</taxon>
        <taxon>Bacillati</taxon>
        <taxon>Actinomycetota</taxon>
        <taxon>Actinomycetes</taxon>
        <taxon>Pseudonocardiales</taxon>
        <taxon>Pseudonocardiaceae</taxon>
        <taxon>Umezawaea</taxon>
    </lineage>
</organism>
<gene>
    <name evidence="8" type="ORF">CLV43_102378</name>
</gene>
<dbReference type="GO" id="GO:0043041">
    <property type="term" value="P:amino acid activation for nonribosomal peptide biosynthetic process"/>
    <property type="evidence" value="ECO:0007669"/>
    <property type="project" value="TreeGrafter"/>
</dbReference>
<evidence type="ECO:0000259" key="7">
    <source>
        <dbReference type="PROSITE" id="PS50075"/>
    </source>
</evidence>
<comment type="similarity">
    <text evidence="2">Belongs to the ATP-dependent AMP-binding enzyme family.</text>
</comment>
<comment type="caution">
    <text evidence="8">The sequence shown here is derived from an EMBL/GenBank/DDBJ whole genome shotgun (WGS) entry which is preliminary data.</text>
</comment>
<evidence type="ECO:0000256" key="4">
    <source>
        <dbReference type="ARBA" id="ARBA00022553"/>
    </source>
</evidence>
<dbReference type="PANTHER" id="PTHR45527">
    <property type="entry name" value="NONRIBOSOMAL PEPTIDE SYNTHETASE"/>
    <property type="match status" value="1"/>
</dbReference>
<dbReference type="EMBL" id="PVTF01000002">
    <property type="protein sequence ID" value="PRY44813.1"/>
    <property type="molecule type" value="Genomic_DNA"/>
</dbReference>
<dbReference type="InterPro" id="IPR006162">
    <property type="entry name" value="Ppantetheine_attach_site"/>
</dbReference>
<dbReference type="GO" id="GO:0071766">
    <property type="term" value="P:Actinobacterium-type cell wall biogenesis"/>
    <property type="evidence" value="ECO:0007669"/>
    <property type="project" value="UniProtKB-ARBA"/>
</dbReference>
<dbReference type="PANTHER" id="PTHR45527:SF1">
    <property type="entry name" value="FATTY ACID SYNTHASE"/>
    <property type="match status" value="1"/>
</dbReference>
<dbReference type="SMART" id="SM00823">
    <property type="entry name" value="PKS_PP"/>
    <property type="match status" value="2"/>
</dbReference>
<keyword evidence="4" id="KW-0597">Phosphoprotein</keyword>
<dbReference type="Pfam" id="PF00550">
    <property type="entry name" value="PP-binding"/>
    <property type="match status" value="2"/>
</dbReference>
<keyword evidence="5" id="KW-0276">Fatty acid metabolism</keyword>
<dbReference type="InterPro" id="IPR020845">
    <property type="entry name" value="AMP-binding_CS"/>
</dbReference>
<dbReference type="InterPro" id="IPR000873">
    <property type="entry name" value="AMP-dep_synth/lig_dom"/>
</dbReference>
<evidence type="ECO:0000313" key="8">
    <source>
        <dbReference type="EMBL" id="PRY44813.1"/>
    </source>
</evidence>
<dbReference type="RefSeq" id="WP_106186397.1">
    <property type="nucleotide sequence ID" value="NZ_PVTF01000002.1"/>
</dbReference>
<comment type="cofactor">
    <cofactor evidence="1">
        <name>pantetheine 4'-phosphate</name>
        <dbReference type="ChEBI" id="CHEBI:47942"/>
    </cofactor>
</comment>
<dbReference type="Proteomes" id="UP000239494">
    <property type="component" value="Unassembled WGS sequence"/>
</dbReference>
<sequence length="2139" mass="227919">MTGFTRGGLFGRLTEHAGNTPDKVALSIAPVGGGDRVDLTYAGLRARSLAVARALTDKVRAGDRVLLLFPTAPEFAPAFLGCLAAGVIAVPVPLPLDEGARRRVLNVARDCDISLVVSLSFLHDLLLAGDEELRGFASAQDWLLVDQLGVGDDDGAGLPVAAAEDVAFLQYTSGSTSTPRGVVVTHGALMHNEAAIQRSFGVTPDSTIVSWLPLHHDMGLIGAMLQPVHTGGKGVILDPLSFVRRPASWLETISAERADISGGPNFAYDLCVRKMGEQEKAGLDLSSWRVAFNGAAQVYPRTLRAFTEAFQGNGFRSEAHLPCYGLAEATLLVTTVAPTVSRTFDEGRELVAYRMPEHADVRVFDRETDTEVDAGQVGEIVVSGGSNGAGYWGGAAFGPFLRTGDLGFRDGDELFVVGRGKDLVVQRGRNIYPEDLEADAGTCDPDVRPGRTAVFGVEDDGDEAVVVCQELRAGAPPERYREIAGRVRATLSRVHGVTARTVLLVPPSTITKTSSGKVQRYAARQRHLDGALPVLLDDTLTGRTSSLTERLATDSLTAALCAHLGDVLGLSEPPSPDTSLAELGADSLTAARLRHDLEDALGVELAPTVALRADSIADLAAVAAAASPSTRTGGAVDGYELNPAQLALWFLHRAVPDSGDYNVTRAFRVTGTVDPAAFRVALSAVVARHPSLRLAVTTVDGSPRAALRDESDVDVEEVDARSWDEVRRAEWYQDFATRPFDLAGGTPLRAALLRGTDDWVFALSLHHIVCDVSSFAIVVADLAAELSGEPPAPRPALSPVRRTVGREAGLADFWRAELDGELPALRLPDLGEPEPDAARESLSFRVDGTRLAEFARERGLTLHNVLLAAYQVLLHRLTGQADLIVGVPTAGRTDRALAEWVGYLVNVVPVRSTYRSDRPFAEFAAGTHVHLLDVLDHADLPLADIVRLRNPDREHAKASLFQAMFTCYTTALPGGPDAAGVVMGDEDAALPAGAATLHGHPVPDHTTQSDLGLNAAVRGDVLDLQLQYDPAVVSRAQVEQVAGTLATLLAGIGDRPGALVRELPLLTADVAAVLVDRGIGPDVLRPGNYLDSFEEWVDRTPDAVAADDGRVRLTYAELDARANHVAHRLLAAGVGVDRAVVMSADRSVDYLVAVIGLHKADGAYVPISPREAPRRAEAMVDAVDPAAVIATPSGRGLFGDREVFDLAELASGTSTERPSRICPDHAASTIIHTSGSTGVPKAAVSTNYGVTNHMWQMAEHFGLTDADCVAQTAPVSFDISVWQLLTPIMVGGRVRIVPEPDSQSPASLLRATVDGGVTMLELVPSNIMALLDAGLGEDHGALRVMLSTGETLTHDVLRRWVRELPAIPVHNAYGPAECTDDVTAGLCAAGPDGPMTTSVGKPLANTTVHVLDETLVPVPPGVVGLLHVGGGAVGRGYRGNPRRTAQMFVPDPYATTPGGRLYRTGDLGRVNADEDVEFLGRADTQIKIRGQRIEAGEVESALRECPDVVEAAVKVHHGPAGASLVGYVARPGTPAGERAQVLGIDDDERFRALLAELLPRHMIPTIIAAVPVLPRSKNGKVDYRSLDFAAPEASATTGNDLDDPLAATVRSLWAGLLERDAVGWDDSFFQLGGHSLLALALIDRVNQLLDVRLVVDAVFANPRLRDFVAAVRRADPATAGRASTADHAPVDPTRPVPASAAQQRFWFLHEIDPGRPTYNMPGVLRLRGALDEEALETALRAALAAHPVLLARFTTDGGELTWTARPAEEFELDRVDLRGPVAEFGEEVFDQLVADEADVVADLRQELPFRALLARLGDRDWGLFVTIDHIVCDGWSLTVFLTDMADRYDRLTSGRPLPAAVPAYGFADYCHDERSWWAGRDRGELAALWRDVTGRPAARSPLPDRAVPPTPGGAEAAKHVDLLDAEPAAAVRDLAGRTGATPYMVFATALAALTHSGGSERELVMLGTLIAQRDRPEWRQVVGPLLNVSVLAVDVAPAEPVATALAGVRDAALRAYRSANVPFQDLVPLLTPAPGGDGAPFDVMLVMQPPGRPVELAGLDLELTDLDTGAAPYPLLVDIEARDDGYQVSYRYRTERFDAEGVADLARRVRTTLRALTTAADVPLADLLPTADVLPAERS</sequence>
<dbReference type="FunFam" id="3.40.50.12780:FF:000013">
    <property type="entry name" value="Long-chain-fatty-acid--AMP ligase FadD32"/>
    <property type="match status" value="1"/>
</dbReference>
<accession>A0A2T0TGR2</accession>
<dbReference type="GO" id="GO:0003824">
    <property type="term" value="F:catalytic activity"/>
    <property type="evidence" value="ECO:0007669"/>
    <property type="project" value="InterPro"/>
</dbReference>
<dbReference type="InterPro" id="IPR025110">
    <property type="entry name" value="AMP-bd_C"/>
</dbReference>
<dbReference type="SUPFAM" id="SSF56801">
    <property type="entry name" value="Acetyl-CoA synthetase-like"/>
    <property type="match status" value="2"/>
</dbReference>
<dbReference type="InterPro" id="IPR023213">
    <property type="entry name" value="CAT-like_dom_sf"/>
</dbReference>
<dbReference type="PROSITE" id="PS00012">
    <property type="entry name" value="PHOSPHOPANTETHEINE"/>
    <property type="match status" value="2"/>
</dbReference>
<feature type="domain" description="Carrier" evidence="7">
    <location>
        <begin position="1600"/>
        <end position="1675"/>
    </location>
</feature>
<dbReference type="GO" id="GO:0005737">
    <property type="term" value="C:cytoplasm"/>
    <property type="evidence" value="ECO:0007669"/>
    <property type="project" value="TreeGrafter"/>
</dbReference>
<dbReference type="InterPro" id="IPR036736">
    <property type="entry name" value="ACP-like_sf"/>
</dbReference>
<dbReference type="InterPro" id="IPR001242">
    <property type="entry name" value="Condensation_dom"/>
</dbReference>
<dbReference type="CDD" id="cd19531">
    <property type="entry name" value="LCL_NRPS-like"/>
    <property type="match status" value="1"/>
</dbReference>
<protein>
    <submittedName>
        <fullName evidence="8">Amino acid adenylation domain-containing protein</fullName>
    </submittedName>
</protein>
<dbReference type="InterPro" id="IPR009081">
    <property type="entry name" value="PP-bd_ACP"/>
</dbReference>
<dbReference type="GO" id="GO:0006631">
    <property type="term" value="P:fatty acid metabolic process"/>
    <property type="evidence" value="ECO:0007669"/>
    <property type="project" value="UniProtKB-KW"/>
</dbReference>
<name>A0A2T0TGR2_9PSEU</name>
<dbReference type="NCBIfam" id="TIGR01733">
    <property type="entry name" value="AA-adenyl-dom"/>
    <property type="match status" value="1"/>
</dbReference>
<dbReference type="InterPro" id="IPR042099">
    <property type="entry name" value="ANL_N_sf"/>
</dbReference>
<keyword evidence="3" id="KW-0596">Phosphopantetheine</keyword>
<keyword evidence="9" id="KW-1185">Reference proteome</keyword>
<evidence type="ECO:0000256" key="1">
    <source>
        <dbReference type="ARBA" id="ARBA00001957"/>
    </source>
</evidence>
<dbReference type="PROSITE" id="PS50075">
    <property type="entry name" value="CARRIER"/>
    <property type="match status" value="2"/>
</dbReference>
<dbReference type="InterPro" id="IPR040097">
    <property type="entry name" value="FAAL/FAAC"/>
</dbReference>
<evidence type="ECO:0000313" key="9">
    <source>
        <dbReference type="Proteomes" id="UP000239494"/>
    </source>
</evidence>
<dbReference type="InterPro" id="IPR020806">
    <property type="entry name" value="PKS_PP-bd"/>
</dbReference>
<dbReference type="PROSITE" id="PS00455">
    <property type="entry name" value="AMP_BINDING"/>
    <property type="match status" value="2"/>
</dbReference>